<gene>
    <name evidence="3" type="ORF">A4X03_0g5286</name>
    <name evidence="2" type="ORF">JKIAZH3_G3337</name>
</gene>
<dbReference type="Proteomes" id="UP000077671">
    <property type="component" value="Unassembled WGS sequence"/>
</dbReference>
<organism evidence="3 4">
    <name type="scientific">Tilletia caries</name>
    <name type="common">wheat bunt fungus</name>
    <dbReference type="NCBI Taxonomy" id="13290"/>
    <lineage>
        <taxon>Eukaryota</taxon>
        <taxon>Fungi</taxon>
        <taxon>Dikarya</taxon>
        <taxon>Basidiomycota</taxon>
        <taxon>Ustilaginomycotina</taxon>
        <taxon>Exobasidiomycetes</taxon>
        <taxon>Tilletiales</taxon>
        <taxon>Tilletiaceae</taxon>
        <taxon>Tilletia</taxon>
    </lineage>
</organism>
<dbReference type="EMBL" id="LWDD02000820">
    <property type="protein sequence ID" value="KAE8256558.1"/>
    <property type="molecule type" value="Genomic_DNA"/>
</dbReference>
<dbReference type="AlphaFoldDB" id="A0A177VGG5"/>
<feature type="region of interest" description="Disordered" evidence="1">
    <location>
        <begin position="107"/>
        <end position="189"/>
    </location>
</feature>
<evidence type="ECO:0000313" key="4">
    <source>
        <dbReference type="Proteomes" id="UP000077671"/>
    </source>
</evidence>
<evidence type="ECO:0000313" key="2">
    <source>
        <dbReference type="EMBL" id="CAD6950886.1"/>
    </source>
</evidence>
<comment type="caution">
    <text evidence="3">The sequence shown here is derived from an EMBL/GenBank/DDBJ whole genome shotgun (WGS) entry which is preliminary data.</text>
</comment>
<accession>A0A177VGG5</accession>
<protein>
    <recommendedName>
        <fullName evidence="6">C2H2-type domain-containing protein</fullName>
    </recommendedName>
</protein>
<reference evidence="3" key="1">
    <citation type="submission" date="2016-04" db="EMBL/GenBank/DDBJ databases">
        <authorList>
            <person name="Nguyen H.D."/>
            <person name="Kesanakurti P."/>
            <person name="Cullis J."/>
            <person name="Levesque C.A."/>
            <person name="Hambleton S."/>
        </authorList>
    </citation>
    <scope>NUCLEOTIDE SEQUENCE</scope>
    <source>
        <strain evidence="3">DAOMC 238032</strain>
    </source>
</reference>
<evidence type="ECO:0000313" key="5">
    <source>
        <dbReference type="Proteomes" id="UP000836402"/>
    </source>
</evidence>
<feature type="region of interest" description="Disordered" evidence="1">
    <location>
        <begin position="1"/>
        <end position="57"/>
    </location>
</feature>
<feature type="region of interest" description="Disordered" evidence="1">
    <location>
        <begin position="294"/>
        <end position="339"/>
    </location>
</feature>
<dbReference type="Proteomes" id="UP000836402">
    <property type="component" value="Unassembled WGS sequence"/>
</dbReference>
<evidence type="ECO:0000256" key="1">
    <source>
        <dbReference type="SAM" id="MobiDB-lite"/>
    </source>
</evidence>
<reference evidence="3" key="2">
    <citation type="journal article" date="2019" name="IMA Fungus">
        <title>Genome sequencing and comparison of five Tilletia species to identify candidate genes for the detection of regulated species infecting wheat.</title>
        <authorList>
            <person name="Nguyen H.D.T."/>
            <person name="Sultana T."/>
            <person name="Kesanakurti P."/>
            <person name="Hambleton S."/>
        </authorList>
    </citation>
    <scope>NUCLEOTIDE SEQUENCE</scope>
    <source>
        <strain evidence="3">DAOMC 238032</strain>
    </source>
</reference>
<evidence type="ECO:0008006" key="6">
    <source>
        <dbReference type="Google" id="ProtNLM"/>
    </source>
</evidence>
<reference evidence="2" key="3">
    <citation type="submission" date="2020-10" db="EMBL/GenBank/DDBJ databases">
        <authorList>
            <person name="Sedaghatjoo S."/>
        </authorList>
    </citation>
    <scope>NUCLEOTIDE SEQUENCE</scope>
    <source>
        <strain evidence="2">AZH3</strain>
    </source>
</reference>
<feature type="compositionally biased region" description="Low complexity" evidence="1">
    <location>
        <begin position="107"/>
        <end position="176"/>
    </location>
</feature>
<sequence>MLSDRRWCDAQVPFEPSQQVRAAAHPPSSPTLPIWHAPDNDARTTSAHSPTPPVSSPLAFIQEEDGRLRPDANESALPFFAALSDTSAAETLAAIASSTTAAWLAPAPSTPAATTSTPLPAAAPSKPATKTTTPPAAAPATPTTTTKTTTPPAAAPATPATTTTTPLPTLSPSTPARTQSVSAYPSSDWPLKQELRGSQAHYYRGPLAPAKVIGLLSTSISKNGRLSLTGTRAGYLSYFHYLGPESVPSTRKRTGNNRRHTELWQCRVCHEELHIPQDQVSNLGIHLYGQRSRPGRGCLATHEHDPAENIPPPPRNATGSIIRLQAGKNAAAPTRTTRS</sequence>
<keyword evidence="5" id="KW-1185">Reference proteome</keyword>
<name>A0A177VGG5_9BASI</name>
<proteinExistence type="predicted"/>
<evidence type="ECO:0000313" key="3">
    <source>
        <dbReference type="EMBL" id="KAE8256558.1"/>
    </source>
</evidence>
<dbReference type="EMBL" id="CAJHJG010005534">
    <property type="protein sequence ID" value="CAD6950886.1"/>
    <property type="molecule type" value="Genomic_DNA"/>
</dbReference>